<keyword evidence="1" id="KW-0732">Signal</keyword>
<evidence type="ECO:0000313" key="3">
    <source>
        <dbReference type="EMBL" id="GGY61027.1"/>
    </source>
</evidence>
<sequence length="187" mass="21543">MKPITAATLCLSGFVFLFSSAAFCADAEIKNTQPTTEEAKKSSLFQTMREQDRNFFEQAFNQCNLEYLEKAIAKDFRMYHDKGGPQDRAQFLHNVKQNICANPNKKPIRKLEENSLQLFPLYNDNQLYGAIQTGIHHFYIRESNKSDVHTGTANFTHIYLLENGQWILKEALSYDHTAARKIETKAR</sequence>
<comment type="caution">
    <text evidence="3">The sequence shown here is derived from an EMBL/GenBank/DDBJ whole genome shotgun (WGS) entry which is preliminary data.</text>
</comment>
<evidence type="ECO:0000256" key="1">
    <source>
        <dbReference type="SAM" id="SignalP"/>
    </source>
</evidence>
<dbReference type="SUPFAM" id="SSF54427">
    <property type="entry name" value="NTF2-like"/>
    <property type="match status" value="1"/>
</dbReference>
<feature type="signal peptide" evidence="1">
    <location>
        <begin position="1"/>
        <end position="24"/>
    </location>
</feature>
<accession>A0ABQ3AP21</accession>
<dbReference type="InterPro" id="IPR032710">
    <property type="entry name" value="NTF2-like_dom_sf"/>
</dbReference>
<evidence type="ECO:0000259" key="2">
    <source>
        <dbReference type="Pfam" id="PF14534"/>
    </source>
</evidence>
<organism evidence="3 4">
    <name type="scientific">Cellvibrio zantedeschiae</name>
    <dbReference type="NCBI Taxonomy" id="1237077"/>
    <lineage>
        <taxon>Bacteria</taxon>
        <taxon>Pseudomonadati</taxon>
        <taxon>Pseudomonadota</taxon>
        <taxon>Gammaproteobacteria</taxon>
        <taxon>Cellvibrionales</taxon>
        <taxon>Cellvibrionaceae</taxon>
        <taxon>Cellvibrio</taxon>
    </lineage>
</organism>
<dbReference type="Gene3D" id="3.10.450.50">
    <property type="match status" value="1"/>
</dbReference>
<name>A0ABQ3AP21_9GAMM</name>
<dbReference type="Proteomes" id="UP000619761">
    <property type="component" value="Unassembled WGS sequence"/>
</dbReference>
<protein>
    <recommendedName>
        <fullName evidence="2">DUF4440 domain-containing protein</fullName>
    </recommendedName>
</protein>
<dbReference type="Pfam" id="PF14534">
    <property type="entry name" value="DUF4440"/>
    <property type="match status" value="1"/>
</dbReference>
<gene>
    <name evidence="3" type="ORF">GCM10011613_00460</name>
</gene>
<dbReference type="InterPro" id="IPR027843">
    <property type="entry name" value="DUF4440"/>
</dbReference>
<dbReference type="RefSeq" id="WP_189414933.1">
    <property type="nucleotide sequence ID" value="NZ_BMYZ01000001.1"/>
</dbReference>
<feature type="domain" description="DUF4440" evidence="2">
    <location>
        <begin position="56"/>
        <end position="167"/>
    </location>
</feature>
<evidence type="ECO:0000313" key="4">
    <source>
        <dbReference type="Proteomes" id="UP000619761"/>
    </source>
</evidence>
<reference evidence="4" key="1">
    <citation type="journal article" date="2019" name="Int. J. Syst. Evol. Microbiol.">
        <title>The Global Catalogue of Microorganisms (GCM) 10K type strain sequencing project: providing services to taxonomists for standard genome sequencing and annotation.</title>
        <authorList>
            <consortium name="The Broad Institute Genomics Platform"/>
            <consortium name="The Broad Institute Genome Sequencing Center for Infectious Disease"/>
            <person name="Wu L."/>
            <person name="Ma J."/>
        </authorList>
    </citation>
    <scope>NUCLEOTIDE SEQUENCE [LARGE SCALE GENOMIC DNA]</scope>
    <source>
        <strain evidence="4">KCTC 32239</strain>
    </source>
</reference>
<keyword evidence="4" id="KW-1185">Reference proteome</keyword>
<proteinExistence type="predicted"/>
<feature type="chain" id="PRO_5046062537" description="DUF4440 domain-containing protein" evidence="1">
    <location>
        <begin position="25"/>
        <end position="187"/>
    </location>
</feature>
<dbReference type="EMBL" id="BMYZ01000001">
    <property type="protein sequence ID" value="GGY61027.1"/>
    <property type="molecule type" value="Genomic_DNA"/>
</dbReference>